<dbReference type="InterPro" id="IPR023606">
    <property type="entry name" value="CoA-Trfase_III_dom_1_sf"/>
</dbReference>
<dbReference type="InterPro" id="IPR044855">
    <property type="entry name" value="CoA-Trfase_III_dom3_sf"/>
</dbReference>
<organism evidence="2 3">
    <name type="scientific">Stutzerimonas stutzeri</name>
    <name type="common">Pseudomonas stutzeri</name>
    <dbReference type="NCBI Taxonomy" id="316"/>
    <lineage>
        <taxon>Bacteria</taxon>
        <taxon>Pseudomonadati</taxon>
        <taxon>Pseudomonadota</taxon>
        <taxon>Gammaproteobacteria</taxon>
        <taxon>Pseudomonadales</taxon>
        <taxon>Pseudomonadaceae</taxon>
        <taxon>Stutzerimonas</taxon>
    </lineage>
</organism>
<dbReference type="InterPro" id="IPR003673">
    <property type="entry name" value="CoA-Trfase_fam_III"/>
</dbReference>
<name>A0A2N8SXN9_STUST</name>
<gene>
    <name evidence="2" type="ORF">CXK94_17565</name>
</gene>
<evidence type="ECO:0000313" key="3">
    <source>
        <dbReference type="Proteomes" id="UP000236023"/>
    </source>
</evidence>
<dbReference type="Pfam" id="PF02515">
    <property type="entry name" value="CoA_transf_3"/>
    <property type="match status" value="1"/>
</dbReference>
<dbReference type="EMBL" id="POUT01000010">
    <property type="protein sequence ID" value="PNG07235.1"/>
    <property type="molecule type" value="Genomic_DNA"/>
</dbReference>
<proteinExistence type="predicted"/>
<evidence type="ECO:0000313" key="2">
    <source>
        <dbReference type="EMBL" id="PNG07235.1"/>
    </source>
</evidence>
<dbReference type="PANTHER" id="PTHR48207:SF4">
    <property type="entry name" value="BLL6097 PROTEIN"/>
    <property type="match status" value="1"/>
</dbReference>
<dbReference type="PANTHER" id="PTHR48207">
    <property type="entry name" value="SUCCINATE--HYDROXYMETHYLGLUTARATE COA-TRANSFERASE"/>
    <property type="match status" value="1"/>
</dbReference>
<evidence type="ECO:0000256" key="1">
    <source>
        <dbReference type="ARBA" id="ARBA00022679"/>
    </source>
</evidence>
<dbReference type="SUPFAM" id="SSF89796">
    <property type="entry name" value="CoA-transferase family III (CaiB/BaiF)"/>
    <property type="match status" value="1"/>
</dbReference>
<dbReference type="Proteomes" id="UP000236023">
    <property type="component" value="Unassembled WGS sequence"/>
</dbReference>
<dbReference type="Gene3D" id="3.40.50.10540">
    <property type="entry name" value="Crotonobetainyl-coa:carnitine coa-transferase, domain 1"/>
    <property type="match status" value="1"/>
</dbReference>
<sequence>MLREALQGLTVLDFTQIAAGPTCTMLLADMGARVIKIEPPEGELGRSLGPAWVGEDSALYHGFNRGKLGVCLDLKHPDSQAIVRRMVAEADVLIESMRPGVMTRLGLGYETLAELNPALVYCSISAYGQQGPYADRAGVDGILQADSGLMSLIGLPGSPPCKVQAPVVDVVTGYLACMSILAKLQARRRDGQGGHLDVSLMNSALALQQSSITSYLRDGQRPTPIGSAAPYAAPNEAFRTADGWIMVAAYNGNRWQRLCAVLGHAEWADDPRFVSSAQRVRHRGEMQAALEAVFATRPTAHWLQVLRGADILCAKVANYDDLLEHPQLADNGLLARVEHPRHGVLRTVGFPVNSAEAAAAPYRPAPDLGEHSRSVLRSFAFGEQEIEALAGSGALRERQAAAATS</sequence>
<comment type="caution">
    <text evidence="2">The sequence shown here is derived from an EMBL/GenBank/DDBJ whole genome shotgun (WGS) entry which is preliminary data.</text>
</comment>
<reference evidence="2 3" key="1">
    <citation type="submission" date="2018-01" db="EMBL/GenBank/DDBJ databases">
        <title>Denitrification phenotypes of diverse strains of Pseudomonas stutzeri.</title>
        <authorList>
            <person name="Milligan D.A."/>
            <person name="Bergaust L."/>
            <person name="Bakken L.R."/>
            <person name="Frostegard A."/>
        </authorList>
    </citation>
    <scope>NUCLEOTIDE SEQUENCE [LARGE SCALE GENOMIC DNA]</scope>
    <source>
        <strain evidence="2 3">24a75</strain>
    </source>
</reference>
<dbReference type="AlphaFoldDB" id="A0A2N8SXN9"/>
<dbReference type="Gene3D" id="3.30.1540.10">
    <property type="entry name" value="formyl-coa transferase, domain 3"/>
    <property type="match status" value="1"/>
</dbReference>
<dbReference type="GO" id="GO:0008410">
    <property type="term" value="F:CoA-transferase activity"/>
    <property type="evidence" value="ECO:0007669"/>
    <property type="project" value="TreeGrafter"/>
</dbReference>
<protein>
    <submittedName>
        <fullName evidence="2">Carnitine dehydratase</fullName>
    </submittedName>
</protein>
<accession>A0A2N8SXN9</accession>
<dbReference type="InterPro" id="IPR050483">
    <property type="entry name" value="CoA-transferase_III_domain"/>
</dbReference>
<keyword evidence="1" id="KW-0808">Transferase</keyword>
<dbReference type="RefSeq" id="WP_102895305.1">
    <property type="nucleotide sequence ID" value="NZ_JAMOHU010000020.1"/>
</dbReference>